<accession>A0ABS3EV85</accession>
<keyword evidence="3" id="KW-1185">Reference proteome</keyword>
<evidence type="ECO:0000313" key="3">
    <source>
        <dbReference type="Proteomes" id="UP000664163"/>
    </source>
</evidence>
<evidence type="ECO:0000313" key="2">
    <source>
        <dbReference type="EMBL" id="MBO0330085.1"/>
    </source>
</evidence>
<keyword evidence="1" id="KW-0812">Transmembrane</keyword>
<dbReference type="RefSeq" id="WP_207070508.1">
    <property type="nucleotide sequence ID" value="NZ_JAFLND010000001.1"/>
</dbReference>
<keyword evidence="1" id="KW-1133">Transmembrane helix</keyword>
<gene>
    <name evidence="2" type="ORF">J0X13_05955</name>
</gene>
<feature type="transmembrane region" description="Helical" evidence="1">
    <location>
        <begin position="131"/>
        <end position="152"/>
    </location>
</feature>
<protein>
    <submittedName>
        <fullName evidence="2">Uncharacterized protein</fullName>
    </submittedName>
</protein>
<keyword evidence="1" id="KW-0472">Membrane</keyword>
<feature type="transmembrane region" description="Helical" evidence="1">
    <location>
        <begin position="49"/>
        <end position="70"/>
    </location>
</feature>
<dbReference type="Proteomes" id="UP000664163">
    <property type="component" value="Unassembled WGS sequence"/>
</dbReference>
<name>A0ABS3EV85_9FLAO</name>
<reference evidence="2 3" key="1">
    <citation type="submission" date="2021-03" db="EMBL/GenBank/DDBJ databases">
        <title>Muricauda sp. CAU 1631 isolated from Incheon.</title>
        <authorList>
            <person name="Kim W."/>
        </authorList>
    </citation>
    <scope>NUCLEOTIDE SEQUENCE [LARGE SCALE GENOMIC DNA]</scope>
    <source>
        <strain evidence="2 3">CAU 1631</strain>
    </source>
</reference>
<dbReference type="EMBL" id="JAFLND010000001">
    <property type="protein sequence ID" value="MBO0330085.1"/>
    <property type="molecule type" value="Genomic_DNA"/>
</dbReference>
<proteinExistence type="predicted"/>
<feature type="transmembrane region" description="Helical" evidence="1">
    <location>
        <begin position="18"/>
        <end position="37"/>
    </location>
</feature>
<organism evidence="2 3">
    <name type="scientific">[Muricauda] lutisoli</name>
    <dbReference type="NCBI Taxonomy" id="2816035"/>
    <lineage>
        <taxon>Bacteria</taxon>
        <taxon>Pseudomonadati</taxon>
        <taxon>Bacteroidota</taxon>
        <taxon>Flavobacteriia</taxon>
        <taxon>Flavobacteriales</taxon>
        <taxon>Flavobacteriaceae</taxon>
        <taxon>Allomuricauda</taxon>
    </lineage>
</organism>
<evidence type="ECO:0000256" key="1">
    <source>
        <dbReference type="SAM" id="Phobius"/>
    </source>
</evidence>
<comment type="caution">
    <text evidence="2">The sequence shown here is derived from an EMBL/GenBank/DDBJ whole genome shotgun (WGS) entry which is preliminary data.</text>
</comment>
<sequence>MTKEESRLASIESKTSQLISQTGVVFSFLSLFVPFIIEDILELSLYLKIPFVIILILSYVFYILAIHNSLSNYNIKKYPYCDNAPTTIIKNQKKKEREFIQIEIKDTLYCLNTNIGLTNVKASNLLRGYHFFKFGIITTTILVVFLCSSFLFMKSNKTIRQGGSVKVENISEVNSLHFDLDINTDKKNDTISGGKIP</sequence>